<dbReference type="SUPFAM" id="SSF55729">
    <property type="entry name" value="Acyl-CoA N-acyltransferases (Nat)"/>
    <property type="match status" value="1"/>
</dbReference>
<reference evidence="3 4" key="1">
    <citation type="submission" date="2023-08" db="EMBL/GenBank/DDBJ databases">
        <authorList>
            <person name="Folkvardsen B D."/>
            <person name="Norman A."/>
        </authorList>
    </citation>
    <scope>NUCLEOTIDE SEQUENCE [LARGE SCALE GENOMIC DNA]</scope>
    <source>
        <strain evidence="3 4">Mu0050</strain>
    </source>
</reference>
<dbReference type="Pfam" id="PF13302">
    <property type="entry name" value="Acetyltransf_3"/>
    <property type="match status" value="1"/>
</dbReference>
<organism evidence="3 4">
    <name type="scientific">[Mycobacterium] wendilense</name>
    <dbReference type="NCBI Taxonomy" id="3064284"/>
    <lineage>
        <taxon>Bacteria</taxon>
        <taxon>Bacillati</taxon>
        <taxon>Actinomycetota</taxon>
        <taxon>Actinomycetes</taxon>
        <taxon>Mycobacteriales</taxon>
        <taxon>Mycobacteriaceae</taxon>
        <taxon>Mycolicibacter</taxon>
    </lineage>
</organism>
<gene>
    <name evidence="3" type="ORF">MU0050_000922</name>
</gene>
<protein>
    <submittedName>
        <fullName evidence="3">GNAT family N-acetyltransferase</fullName>
        <ecNumber evidence="3">2.3.1.-</ecNumber>
    </submittedName>
</protein>
<proteinExistence type="predicted"/>
<evidence type="ECO:0000313" key="3">
    <source>
        <dbReference type="EMBL" id="CAJ1580229.1"/>
    </source>
</evidence>
<dbReference type="InterPro" id="IPR050503">
    <property type="entry name" value="cAMP-dep_PK_reg_su-like"/>
</dbReference>
<evidence type="ECO:0000313" key="4">
    <source>
        <dbReference type="Proteomes" id="UP001190466"/>
    </source>
</evidence>
<dbReference type="EMBL" id="OY726395">
    <property type="protein sequence ID" value="CAJ1580229.1"/>
    <property type="molecule type" value="Genomic_DNA"/>
</dbReference>
<keyword evidence="3" id="KW-0012">Acyltransferase</keyword>
<dbReference type="PROSITE" id="PS51186">
    <property type="entry name" value="GNAT"/>
    <property type="match status" value="1"/>
</dbReference>
<dbReference type="CDD" id="cd00038">
    <property type="entry name" value="CAP_ED"/>
    <property type="match status" value="1"/>
</dbReference>
<feature type="domain" description="Cyclic nucleotide-binding" evidence="1">
    <location>
        <begin position="17"/>
        <end position="119"/>
    </location>
</feature>
<keyword evidence="4" id="KW-1185">Reference proteome</keyword>
<dbReference type="SUPFAM" id="SSF51206">
    <property type="entry name" value="cAMP-binding domain-like"/>
    <property type="match status" value="1"/>
</dbReference>
<accession>A0ABN9NUY7</accession>
<dbReference type="InterPro" id="IPR018490">
    <property type="entry name" value="cNMP-bd_dom_sf"/>
</dbReference>
<sequence length="331" mass="36228">MAELITQRADHLSGLSVFADCFGADLYGLAMSLEPLRLQSGEVLMRQGDTSHFFAILATGSVAIRHEGDNGTAIDMTVPAGEIVGEIAMLKNQPRVASVTATTEVTGWRGGDDAFAELIQLPGVLQKLVRTARQRLAAFLTPIPVGMRDGTDLLLRPALPGDKKIASQPHIGFSAETLYRRFMSFREPNQELLSYLFEIDYVDHFVWVITDETDEVVGDARFVRDEANGTTAEIAFIVADEYQGRGVGSFLMKAVAIAAGVAGVEYLTARVLSENLSMRRILDRYGAHWEREDLGVVMTVLPVPERKRIKLPQDLADQIAVVARQAIQAVG</sequence>
<dbReference type="InterPro" id="IPR000182">
    <property type="entry name" value="GNAT_dom"/>
</dbReference>
<dbReference type="GO" id="GO:0016746">
    <property type="term" value="F:acyltransferase activity"/>
    <property type="evidence" value="ECO:0007669"/>
    <property type="project" value="UniProtKB-KW"/>
</dbReference>
<dbReference type="PROSITE" id="PS50042">
    <property type="entry name" value="CNMP_BINDING_3"/>
    <property type="match status" value="1"/>
</dbReference>
<name>A0ABN9NUY7_9MYCO</name>
<dbReference type="Proteomes" id="UP001190466">
    <property type="component" value="Chromosome"/>
</dbReference>
<evidence type="ECO:0000259" key="2">
    <source>
        <dbReference type="PROSITE" id="PS51186"/>
    </source>
</evidence>
<dbReference type="CDD" id="cd04301">
    <property type="entry name" value="NAT_SF"/>
    <property type="match status" value="1"/>
</dbReference>
<dbReference type="InterPro" id="IPR016181">
    <property type="entry name" value="Acyl_CoA_acyltransferase"/>
</dbReference>
<feature type="domain" description="N-acetyltransferase" evidence="2">
    <location>
        <begin position="153"/>
        <end position="310"/>
    </location>
</feature>
<dbReference type="EC" id="2.3.1.-" evidence="3"/>
<dbReference type="Pfam" id="PF00027">
    <property type="entry name" value="cNMP_binding"/>
    <property type="match status" value="1"/>
</dbReference>
<dbReference type="RefSeq" id="WP_316514656.1">
    <property type="nucleotide sequence ID" value="NZ_OY726395.1"/>
</dbReference>
<dbReference type="Gene3D" id="3.40.630.30">
    <property type="match status" value="1"/>
</dbReference>
<evidence type="ECO:0000259" key="1">
    <source>
        <dbReference type="PROSITE" id="PS50042"/>
    </source>
</evidence>
<dbReference type="PANTHER" id="PTHR11635:SF152">
    <property type="entry name" value="CAMP-DEPENDENT PROTEIN KINASE TYPE I REGULATORY SUBUNIT-RELATED"/>
    <property type="match status" value="1"/>
</dbReference>
<keyword evidence="3" id="KW-0808">Transferase</keyword>
<dbReference type="InterPro" id="IPR000595">
    <property type="entry name" value="cNMP-bd_dom"/>
</dbReference>
<dbReference type="InterPro" id="IPR014710">
    <property type="entry name" value="RmlC-like_jellyroll"/>
</dbReference>
<dbReference type="SMART" id="SM00100">
    <property type="entry name" value="cNMP"/>
    <property type="match status" value="1"/>
</dbReference>
<dbReference type="PANTHER" id="PTHR11635">
    <property type="entry name" value="CAMP-DEPENDENT PROTEIN KINASE REGULATORY CHAIN"/>
    <property type="match status" value="1"/>
</dbReference>
<dbReference type="Gene3D" id="2.60.120.10">
    <property type="entry name" value="Jelly Rolls"/>
    <property type="match status" value="1"/>
</dbReference>